<dbReference type="OrthoDB" id="1491481at2"/>
<dbReference type="PROSITE" id="PS51007">
    <property type="entry name" value="CYTC"/>
    <property type="match status" value="1"/>
</dbReference>
<dbReference type="Proteomes" id="UP000184406">
    <property type="component" value="Unassembled WGS sequence"/>
</dbReference>
<protein>
    <submittedName>
        <fullName evidence="6">Glucose / Sorbosone dehydrogenase</fullName>
    </submittedName>
</protein>
<dbReference type="Pfam" id="PF13442">
    <property type="entry name" value="Cytochrome_CBB3"/>
    <property type="match status" value="1"/>
</dbReference>
<keyword evidence="3 4" id="KW-0408">Iron</keyword>
<dbReference type="InterPro" id="IPR011041">
    <property type="entry name" value="Quinoprot_gluc/sorb_DH_b-prop"/>
</dbReference>
<organism evidence="6 7">
    <name type="scientific">Arenibacter palladensis</name>
    <dbReference type="NCBI Taxonomy" id="237373"/>
    <lineage>
        <taxon>Bacteria</taxon>
        <taxon>Pseudomonadati</taxon>
        <taxon>Bacteroidota</taxon>
        <taxon>Flavobacteriia</taxon>
        <taxon>Flavobacteriales</taxon>
        <taxon>Flavobacteriaceae</taxon>
        <taxon>Arenibacter</taxon>
    </lineage>
</organism>
<sequence length="587" mass="65178">MLILKMNRKIKKLIFILPIVLLAVVAFYPNRLNRYVKRKFRAYAAAPKSELKGVMFQRIELVNMVKGPYTSLVIGPDHKLYASAIDGKIMRFLILPSGDLLLEHTFKPFGEVSKFTIGLAFDPASKSDSLIVWTTYAEGSSSWVKFPDSPEEHDKTNWAGCMARLHLNSTTDQVLKNELVLQELPTFGPNHENYANSIVFGPDGKLYFGQGANTGMGLCDCEENQEPSREALLSGAILYLDLNKLPKKLPIVVKTLDGGGSYDPYQVMAPLKIYATGLRNAYDMVWHSNGQLYTTINGSGGNENTPTSDPESPYYIPPYIKINYTGSKDIPAVIGAQPDQNDFMARVEQGGYYGHPNPLRAEYVLNYGDAALDNSAYDGVVPDVNFKGFTYDFGPHVAPTGVVEYKSETFNGRLKGCLIVARMGHNDLVLVRPDGEKKDIVKDYDGSEMGLELDSGPLDVVEDTKTGNIYVSEFGNKTITLFHPIEKEATRLVKEGGNKSKEILDPLEGGRVIYEQNCQICHGAEGRGGIAPSLVDRKWINERDSMMLIIENGSGNGRMPAWKHKLSNKEIKWIEGYIISLQKRAGH</sequence>
<dbReference type="EMBL" id="FQUX01000016">
    <property type="protein sequence ID" value="SHG17535.1"/>
    <property type="molecule type" value="Genomic_DNA"/>
</dbReference>
<gene>
    <name evidence="6" type="ORF">SAMN03080594_11629</name>
</gene>
<dbReference type="InterPro" id="IPR011042">
    <property type="entry name" value="6-blade_b-propeller_TolB-like"/>
</dbReference>
<dbReference type="PANTHER" id="PTHR19328">
    <property type="entry name" value="HEDGEHOG-INTERACTING PROTEIN"/>
    <property type="match status" value="1"/>
</dbReference>
<dbReference type="AlphaFoldDB" id="A0A1M5HNL9"/>
<dbReference type="Gene3D" id="2.120.10.30">
    <property type="entry name" value="TolB, C-terminal domain"/>
    <property type="match status" value="1"/>
</dbReference>
<evidence type="ECO:0000256" key="3">
    <source>
        <dbReference type="ARBA" id="ARBA00023004"/>
    </source>
</evidence>
<reference evidence="7" key="1">
    <citation type="submission" date="2016-11" db="EMBL/GenBank/DDBJ databases">
        <authorList>
            <person name="Varghese N."/>
            <person name="Submissions S."/>
        </authorList>
    </citation>
    <scope>NUCLEOTIDE SEQUENCE [LARGE SCALE GENOMIC DNA]</scope>
    <source>
        <strain evidence="7">DSM 17539</strain>
    </source>
</reference>
<evidence type="ECO:0000259" key="5">
    <source>
        <dbReference type="PROSITE" id="PS51007"/>
    </source>
</evidence>
<keyword evidence="7" id="KW-1185">Reference proteome</keyword>
<evidence type="ECO:0000313" key="6">
    <source>
        <dbReference type="EMBL" id="SHG17535.1"/>
    </source>
</evidence>
<dbReference type="SUPFAM" id="SSF50952">
    <property type="entry name" value="Soluble quinoprotein glucose dehydrogenase"/>
    <property type="match status" value="1"/>
</dbReference>
<dbReference type="GO" id="GO:0020037">
    <property type="term" value="F:heme binding"/>
    <property type="evidence" value="ECO:0007669"/>
    <property type="project" value="InterPro"/>
</dbReference>
<keyword evidence="1 4" id="KW-0349">Heme</keyword>
<dbReference type="GO" id="GO:0009055">
    <property type="term" value="F:electron transfer activity"/>
    <property type="evidence" value="ECO:0007669"/>
    <property type="project" value="InterPro"/>
</dbReference>
<dbReference type="SUPFAM" id="SSF46626">
    <property type="entry name" value="Cytochrome c"/>
    <property type="match status" value="1"/>
</dbReference>
<name>A0A1M5HNL9_9FLAO</name>
<dbReference type="GO" id="GO:0046872">
    <property type="term" value="F:metal ion binding"/>
    <property type="evidence" value="ECO:0007669"/>
    <property type="project" value="UniProtKB-KW"/>
</dbReference>
<dbReference type="InterPro" id="IPR036909">
    <property type="entry name" value="Cyt_c-like_dom_sf"/>
</dbReference>
<dbReference type="PANTHER" id="PTHR19328:SF75">
    <property type="entry name" value="ALDOSE SUGAR DEHYDROGENASE YLII"/>
    <property type="match status" value="1"/>
</dbReference>
<dbReference type="InterPro" id="IPR009056">
    <property type="entry name" value="Cyt_c-like_dom"/>
</dbReference>
<proteinExistence type="predicted"/>
<evidence type="ECO:0000256" key="1">
    <source>
        <dbReference type="ARBA" id="ARBA00022617"/>
    </source>
</evidence>
<evidence type="ECO:0000313" key="7">
    <source>
        <dbReference type="Proteomes" id="UP000184406"/>
    </source>
</evidence>
<keyword evidence="2 4" id="KW-0479">Metal-binding</keyword>
<feature type="domain" description="Cytochrome c" evidence="5">
    <location>
        <begin position="505"/>
        <end position="582"/>
    </location>
</feature>
<evidence type="ECO:0000256" key="4">
    <source>
        <dbReference type="PROSITE-ProRule" id="PRU00433"/>
    </source>
</evidence>
<dbReference type="Gene3D" id="1.10.760.10">
    <property type="entry name" value="Cytochrome c-like domain"/>
    <property type="match status" value="1"/>
</dbReference>
<accession>A0A1M5HNL9</accession>
<evidence type="ECO:0000256" key="2">
    <source>
        <dbReference type="ARBA" id="ARBA00022723"/>
    </source>
</evidence>